<proteinExistence type="predicted"/>
<name>A0A2H3J3A2_WOLCO</name>
<evidence type="ECO:0000256" key="1">
    <source>
        <dbReference type="SAM" id="MobiDB-lite"/>
    </source>
</evidence>
<gene>
    <name evidence="2" type="ORF">WOLCODRAFT_157435</name>
</gene>
<sequence>MRQPRPRRSPIHDDDAQAEMRTRVPLSASTTALPTLASAPSHTHLAASLSASTPHLLASASHDPAALKPPIYLLTPDHVARIAYFPPATASPQRGMNTDIRFVRPGSGRPATALSLDLLAPILPPPIQPDPHTPLSELTPTNLSMQFVFPPSRDLRTARGEDTSGVLGKLRTRTKRLGLNFRLLHPRPKARTAQTDHEQAWQDEQHRAHLCWRCRKAGGRRKDCRAFRRPGYSEGLAAEMYS</sequence>
<feature type="region of interest" description="Disordered" evidence="1">
    <location>
        <begin position="1"/>
        <end position="25"/>
    </location>
</feature>
<dbReference type="OrthoDB" id="2803685at2759"/>
<feature type="compositionally biased region" description="Basic and acidic residues" evidence="1">
    <location>
        <begin position="10"/>
        <end position="22"/>
    </location>
</feature>
<dbReference type="AlphaFoldDB" id="A0A2H3J3A2"/>
<evidence type="ECO:0000313" key="3">
    <source>
        <dbReference type="Proteomes" id="UP000218811"/>
    </source>
</evidence>
<accession>A0A2H3J3A2</accession>
<dbReference type="EMBL" id="KB467887">
    <property type="protein sequence ID" value="PCH36730.1"/>
    <property type="molecule type" value="Genomic_DNA"/>
</dbReference>
<reference evidence="2 3" key="1">
    <citation type="journal article" date="2012" name="Science">
        <title>The Paleozoic origin of enzymatic lignin decomposition reconstructed from 31 fungal genomes.</title>
        <authorList>
            <person name="Floudas D."/>
            <person name="Binder M."/>
            <person name="Riley R."/>
            <person name="Barry K."/>
            <person name="Blanchette R.A."/>
            <person name="Henrissat B."/>
            <person name="Martinez A.T."/>
            <person name="Otillar R."/>
            <person name="Spatafora J.W."/>
            <person name="Yadav J.S."/>
            <person name="Aerts A."/>
            <person name="Benoit I."/>
            <person name="Boyd A."/>
            <person name="Carlson A."/>
            <person name="Copeland A."/>
            <person name="Coutinho P.M."/>
            <person name="de Vries R.P."/>
            <person name="Ferreira P."/>
            <person name="Findley K."/>
            <person name="Foster B."/>
            <person name="Gaskell J."/>
            <person name="Glotzer D."/>
            <person name="Gorecki P."/>
            <person name="Heitman J."/>
            <person name="Hesse C."/>
            <person name="Hori C."/>
            <person name="Igarashi K."/>
            <person name="Jurgens J.A."/>
            <person name="Kallen N."/>
            <person name="Kersten P."/>
            <person name="Kohler A."/>
            <person name="Kuees U."/>
            <person name="Kumar T.K.A."/>
            <person name="Kuo A."/>
            <person name="LaButti K."/>
            <person name="Larrondo L.F."/>
            <person name="Lindquist E."/>
            <person name="Ling A."/>
            <person name="Lombard V."/>
            <person name="Lucas S."/>
            <person name="Lundell T."/>
            <person name="Martin R."/>
            <person name="McLaughlin D.J."/>
            <person name="Morgenstern I."/>
            <person name="Morin E."/>
            <person name="Murat C."/>
            <person name="Nagy L.G."/>
            <person name="Nolan M."/>
            <person name="Ohm R.A."/>
            <person name="Patyshakuliyeva A."/>
            <person name="Rokas A."/>
            <person name="Ruiz-Duenas F.J."/>
            <person name="Sabat G."/>
            <person name="Salamov A."/>
            <person name="Samejima M."/>
            <person name="Schmutz J."/>
            <person name="Slot J.C."/>
            <person name="St John F."/>
            <person name="Stenlid J."/>
            <person name="Sun H."/>
            <person name="Sun S."/>
            <person name="Syed K."/>
            <person name="Tsang A."/>
            <person name="Wiebenga A."/>
            <person name="Young D."/>
            <person name="Pisabarro A."/>
            <person name="Eastwood D.C."/>
            <person name="Martin F."/>
            <person name="Cullen D."/>
            <person name="Grigoriev I.V."/>
            <person name="Hibbett D.S."/>
        </authorList>
    </citation>
    <scope>NUCLEOTIDE SEQUENCE [LARGE SCALE GENOMIC DNA]</scope>
    <source>
        <strain evidence="2 3">MD-104</strain>
    </source>
</reference>
<keyword evidence="3" id="KW-1185">Reference proteome</keyword>
<evidence type="ECO:0000313" key="2">
    <source>
        <dbReference type="EMBL" id="PCH36730.1"/>
    </source>
</evidence>
<protein>
    <submittedName>
        <fullName evidence="2">Uncharacterized protein</fullName>
    </submittedName>
</protein>
<dbReference type="Proteomes" id="UP000218811">
    <property type="component" value="Unassembled WGS sequence"/>
</dbReference>
<organism evidence="2 3">
    <name type="scientific">Wolfiporia cocos (strain MD-104)</name>
    <name type="common">Brown rot fungus</name>
    <dbReference type="NCBI Taxonomy" id="742152"/>
    <lineage>
        <taxon>Eukaryota</taxon>
        <taxon>Fungi</taxon>
        <taxon>Dikarya</taxon>
        <taxon>Basidiomycota</taxon>
        <taxon>Agaricomycotina</taxon>
        <taxon>Agaricomycetes</taxon>
        <taxon>Polyporales</taxon>
        <taxon>Phaeolaceae</taxon>
        <taxon>Wolfiporia</taxon>
    </lineage>
</organism>